<sequence length="246" mass="28169">MVYWHTDETDQDPLAAEWAKQFVNTRRQEAFWALWWTEETALRLARFLSDGPGQLLANATFEINACLQLLDTSPDVARSGLEALRDELQQGLRDVQALVNGLYPRTLFELGFHAALKAFQEALDGQTAVRIVWQNELTRQRYPSLFELVAFRVVQELVFAVLYWGNSNSLHVALRESDQGIEMYFEDDGAPVTLALDFDAEPDMRALALLSAWERVRWLGGRMHVENGNPQGTRVVVHLPMRHEEK</sequence>
<dbReference type="EC" id="2.7.13.3" evidence="2"/>
<reference evidence="10" key="1">
    <citation type="journal article" date="2015" name="Genome Announc.">
        <title>Draft Genome Sequence of a Heterotrophic Facultative Anaerobic Thermophilic Bacterium, Ardenticatena maritima Strain 110ST.</title>
        <authorList>
            <person name="Kawaichi S."/>
            <person name="Yoshida T."/>
            <person name="Sako Y."/>
            <person name="Nakamura R."/>
        </authorList>
    </citation>
    <scope>NUCLEOTIDE SEQUENCE [LARGE SCALE GENOMIC DNA]</scope>
    <source>
        <strain evidence="10">110S</strain>
    </source>
</reference>
<reference evidence="11 13" key="2">
    <citation type="submission" date="2015-07" db="EMBL/GenBank/DDBJ databases">
        <title>Whole genome sequence of Ardenticatena maritima DSM 23922.</title>
        <authorList>
            <person name="Hemp J."/>
            <person name="Ward L.M."/>
            <person name="Pace L.A."/>
            <person name="Fischer W.W."/>
        </authorList>
    </citation>
    <scope>NUCLEOTIDE SEQUENCE [LARGE SCALE GENOMIC DNA]</scope>
    <source>
        <strain evidence="11 13">110S</strain>
    </source>
</reference>
<keyword evidence="8" id="KW-0902">Two-component regulatory system</keyword>
<reference evidence="12" key="3">
    <citation type="submission" date="2015-08" db="EMBL/GenBank/DDBJ databases">
        <title>Draft Genome Sequence of a Heterotrophic Facultative Anaerobic Bacterium Ardenticatena maritima Strain 110S.</title>
        <authorList>
            <person name="Kawaichi S."/>
            <person name="Yoshida T."/>
            <person name="Sako Y."/>
            <person name="Nakamura R."/>
        </authorList>
    </citation>
    <scope>NUCLEOTIDE SEQUENCE [LARGE SCALE GENOMIC DNA]</scope>
    <source>
        <strain evidence="12">110S</strain>
    </source>
</reference>
<keyword evidence="6" id="KW-0418">Kinase</keyword>
<dbReference type="Gene3D" id="1.20.5.1930">
    <property type="match status" value="1"/>
</dbReference>
<dbReference type="GO" id="GO:0046983">
    <property type="term" value="F:protein dimerization activity"/>
    <property type="evidence" value="ECO:0007669"/>
    <property type="project" value="InterPro"/>
</dbReference>
<dbReference type="Proteomes" id="UP000037784">
    <property type="component" value="Unassembled WGS sequence"/>
</dbReference>
<protein>
    <recommendedName>
        <fullName evidence="2">histidine kinase</fullName>
        <ecNumber evidence="2">2.7.13.3</ecNumber>
    </recommendedName>
</protein>
<evidence type="ECO:0000313" key="12">
    <source>
        <dbReference type="Proteomes" id="UP000037784"/>
    </source>
</evidence>
<evidence type="ECO:0000256" key="6">
    <source>
        <dbReference type="ARBA" id="ARBA00022777"/>
    </source>
</evidence>
<evidence type="ECO:0000256" key="3">
    <source>
        <dbReference type="ARBA" id="ARBA00022553"/>
    </source>
</evidence>
<evidence type="ECO:0000256" key="1">
    <source>
        <dbReference type="ARBA" id="ARBA00000085"/>
    </source>
</evidence>
<dbReference type="AlphaFoldDB" id="A0A0M9UDA7"/>
<keyword evidence="3" id="KW-0597">Phosphoprotein</keyword>
<dbReference type="Proteomes" id="UP000050502">
    <property type="component" value="Unassembled WGS sequence"/>
</dbReference>
<dbReference type="OrthoDB" id="9781904at2"/>
<dbReference type="SUPFAM" id="SSF55874">
    <property type="entry name" value="ATPase domain of HSP90 chaperone/DNA topoisomerase II/histidine kinase"/>
    <property type="match status" value="1"/>
</dbReference>
<dbReference type="GO" id="GO:0000155">
    <property type="term" value="F:phosphorelay sensor kinase activity"/>
    <property type="evidence" value="ECO:0007669"/>
    <property type="project" value="InterPro"/>
</dbReference>
<dbReference type="PANTHER" id="PTHR24421">
    <property type="entry name" value="NITRATE/NITRITE SENSOR PROTEIN NARX-RELATED"/>
    <property type="match status" value="1"/>
</dbReference>
<name>A0A0M9UDA7_9CHLR</name>
<evidence type="ECO:0000313" key="13">
    <source>
        <dbReference type="Proteomes" id="UP000050502"/>
    </source>
</evidence>
<comment type="catalytic activity">
    <reaction evidence="1">
        <text>ATP + protein L-histidine = ADP + protein N-phospho-L-histidine.</text>
        <dbReference type="EC" id="2.7.13.3"/>
    </reaction>
</comment>
<comment type="caution">
    <text evidence="10">The sequence shown here is derived from an EMBL/GenBank/DDBJ whole genome shotgun (WGS) entry which is preliminary data.</text>
</comment>
<evidence type="ECO:0000313" key="10">
    <source>
        <dbReference type="EMBL" id="GAP63730.1"/>
    </source>
</evidence>
<dbReference type="PANTHER" id="PTHR24421:SF10">
    <property type="entry name" value="NITRATE_NITRITE SENSOR PROTEIN NARQ"/>
    <property type="match status" value="1"/>
</dbReference>
<dbReference type="Gene3D" id="3.30.565.10">
    <property type="entry name" value="Histidine kinase-like ATPase, C-terminal domain"/>
    <property type="match status" value="1"/>
</dbReference>
<dbReference type="InterPro" id="IPR050482">
    <property type="entry name" value="Sensor_HK_TwoCompSys"/>
</dbReference>
<evidence type="ECO:0000313" key="11">
    <source>
        <dbReference type="EMBL" id="KPL88253.1"/>
    </source>
</evidence>
<dbReference type="InterPro" id="IPR011712">
    <property type="entry name" value="Sig_transdc_His_kin_sub3_dim/P"/>
</dbReference>
<accession>A0A0M9UDA7</accession>
<evidence type="ECO:0000256" key="4">
    <source>
        <dbReference type="ARBA" id="ARBA00022679"/>
    </source>
</evidence>
<dbReference type="EMBL" id="BBZA01000182">
    <property type="protein sequence ID" value="GAP63730.1"/>
    <property type="molecule type" value="Genomic_DNA"/>
</dbReference>
<keyword evidence="4" id="KW-0808">Transferase</keyword>
<evidence type="ECO:0000256" key="5">
    <source>
        <dbReference type="ARBA" id="ARBA00022741"/>
    </source>
</evidence>
<dbReference type="EMBL" id="LGKN01000004">
    <property type="protein sequence ID" value="KPL88253.1"/>
    <property type="molecule type" value="Genomic_DNA"/>
</dbReference>
<proteinExistence type="predicted"/>
<evidence type="ECO:0000256" key="2">
    <source>
        <dbReference type="ARBA" id="ARBA00012438"/>
    </source>
</evidence>
<dbReference type="RefSeq" id="WP_054493526.1">
    <property type="nucleotide sequence ID" value="NZ_BBZA01000182.1"/>
</dbReference>
<evidence type="ECO:0000259" key="9">
    <source>
        <dbReference type="Pfam" id="PF07730"/>
    </source>
</evidence>
<gene>
    <name evidence="10" type="ORF">ARMA_2153</name>
    <name evidence="11" type="ORF">SE16_05245</name>
</gene>
<dbReference type="GO" id="GO:0005524">
    <property type="term" value="F:ATP binding"/>
    <property type="evidence" value="ECO:0007669"/>
    <property type="project" value="UniProtKB-KW"/>
</dbReference>
<organism evidence="10 12">
    <name type="scientific">Ardenticatena maritima</name>
    <dbReference type="NCBI Taxonomy" id="872965"/>
    <lineage>
        <taxon>Bacteria</taxon>
        <taxon>Bacillati</taxon>
        <taxon>Chloroflexota</taxon>
        <taxon>Ardenticatenia</taxon>
        <taxon>Ardenticatenales</taxon>
        <taxon>Ardenticatenaceae</taxon>
        <taxon>Ardenticatena</taxon>
    </lineage>
</organism>
<dbReference type="Pfam" id="PF07730">
    <property type="entry name" value="HisKA_3"/>
    <property type="match status" value="1"/>
</dbReference>
<keyword evidence="5" id="KW-0547">Nucleotide-binding</keyword>
<keyword evidence="7" id="KW-0067">ATP-binding</keyword>
<evidence type="ECO:0000256" key="8">
    <source>
        <dbReference type="ARBA" id="ARBA00023012"/>
    </source>
</evidence>
<dbReference type="GO" id="GO:0016020">
    <property type="term" value="C:membrane"/>
    <property type="evidence" value="ECO:0007669"/>
    <property type="project" value="InterPro"/>
</dbReference>
<dbReference type="InterPro" id="IPR036890">
    <property type="entry name" value="HATPase_C_sf"/>
</dbReference>
<keyword evidence="12" id="KW-1185">Reference proteome</keyword>
<feature type="domain" description="Signal transduction histidine kinase subgroup 3 dimerisation and phosphoacceptor" evidence="9">
    <location>
        <begin position="43"/>
        <end position="107"/>
    </location>
</feature>
<dbReference type="STRING" id="872965.SE16_05245"/>
<evidence type="ECO:0000256" key="7">
    <source>
        <dbReference type="ARBA" id="ARBA00022840"/>
    </source>
</evidence>